<name>A0A0D2MK71_9CHLO</name>
<sequence>MTVLGDDPRVQLCGFAKLVGVDVDYTARSYTITIGRKSKTPVDVALAGDNTSISRLHAQIAYSFERARWQLTVQGKNGVVLNGQLLTPTSPTADLMSQDLVQIGGQDLYFLLPLGSAEAQARQAQQEQQEQQQQEQQRQEQQRQEQQREQHQREQQEQQQQHYHQEAVVTVQPEGVHIATGGPEYPAWQAAAPAAQLSGTPTALAAAAVAPAQLAHPEAAVLGNMLAAQQLPGLGQQQHQPEQQQQQHLEAVGLGSFAGVPIGATAPGLLHQQYASFQQQHIALPQQQVQQLQQISGYGNGQPFCNGQVEGMQQ</sequence>
<dbReference type="GO" id="GO:0043565">
    <property type="term" value="F:sequence-specific DNA binding"/>
    <property type="evidence" value="ECO:0007669"/>
    <property type="project" value="TreeGrafter"/>
</dbReference>
<dbReference type="Proteomes" id="UP000054498">
    <property type="component" value="Unassembled WGS sequence"/>
</dbReference>
<dbReference type="InterPro" id="IPR000253">
    <property type="entry name" value="FHA_dom"/>
</dbReference>
<dbReference type="CDD" id="cd22701">
    <property type="entry name" value="FHA_FKH1-like"/>
    <property type="match status" value="1"/>
</dbReference>
<dbReference type="Pfam" id="PF00498">
    <property type="entry name" value="FHA"/>
    <property type="match status" value="1"/>
</dbReference>
<organism evidence="4 5">
    <name type="scientific">Monoraphidium neglectum</name>
    <dbReference type="NCBI Taxonomy" id="145388"/>
    <lineage>
        <taxon>Eukaryota</taxon>
        <taxon>Viridiplantae</taxon>
        <taxon>Chlorophyta</taxon>
        <taxon>core chlorophytes</taxon>
        <taxon>Chlorophyceae</taxon>
        <taxon>CS clade</taxon>
        <taxon>Sphaeropleales</taxon>
        <taxon>Selenastraceae</taxon>
        <taxon>Monoraphidium</taxon>
    </lineage>
</organism>
<evidence type="ECO:0000313" key="5">
    <source>
        <dbReference type="Proteomes" id="UP000054498"/>
    </source>
</evidence>
<dbReference type="Gene3D" id="2.60.200.20">
    <property type="match status" value="1"/>
</dbReference>
<dbReference type="SMART" id="SM00240">
    <property type="entry name" value="FHA"/>
    <property type="match status" value="1"/>
</dbReference>
<dbReference type="RefSeq" id="XP_013894350.1">
    <property type="nucleotide sequence ID" value="XM_014038896.1"/>
</dbReference>
<dbReference type="PANTHER" id="PTHR21712">
    <property type="entry name" value="PRE-RRNA-PROCESSING PROTEIN FHL1"/>
    <property type="match status" value="1"/>
</dbReference>
<dbReference type="PANTHER" id="PTHR21712:SF29">
    <property type="entry name" value="PRE-RRNA-PROCESSING PROTEIN FHL1"/>
    <property type="match status" value="1"/>
</dbReference>
<dbReference type="SUPFAM" id="SSF49879">
    <property type="entry name" value="SMAD/FHA domain"/>
    <property type="match status" value="1"/>
</dbReference>
<feature type="domain" description="FHA" evidence="3">
    <location>
        <begin position="32"/>
        <end position="86"/>
    </location>
</feature>
<dbReference type="InterPro" id="IPR045178">
    <property type="entry name" value="Fhl1/FHA1"/>
</dbReference>
<evidence type="ECO:0000313" key="4">
    <source>
        <dbReference type="EMBL" id="KIY95330.1"/>
    </source>
</evidence>
<protein>
    <recommendedName>
        <fullName evidence="3">FHA domain-containing protein</fullName>
    </recommendedName>
</protein>
<accession>A0A0D2MK71</accession>
<keyword evidence="1" id="KW-0539">Nucleus</keyword>
<dbReference type="GeneID" id="25730015"/>
<reference evidence="4 5" key="1">
    <citation type="journal article" date="2013" name="BMC Genomics">
        <title>Reconstruction of the lipid metabolism for the microalga Monoraphidium neglectum from its genome sequence reveals characteristics suitable for biofuel production.</title>
        <authorList>
            <person name="Bogen C."/>
            <person name="Al-Dilaimi A."/>
            <person name="Albersmeier A."/>
            <person name="Wichmann J."/>
            <person name="Grundmann M."/>
            <person name="Rupp O."/>
            <person name="Lauersen K.J."/>
            <person name="Blifernez-Klassen O."/>
            <person name="Kalinowski J."/>
            <person name="Goesmann A."/>
            <person name="Mussgnug J.H."/>
            <person name="Kruse O."/>
        </authorList>
    </citation>
    <scope>NUCLEOTIDE SEQUENCE [LARGE SCALE GENOMIC DNA]</scope>
    <source>
        <strain evidence="4 5">SAG 48.87</strain>
    </source>
</reference>
<keyword evidence="5" id="KW-1185">Reference proteome</keyword>
<proteinExistence type="predicted"/>
<dbReference type="EMBL" id="KK103565">
    <property type="protein sequence ID" value="KIY95330.1"/>
    <property type="molecule type" value="Genomic_DNA"/>
</dbReference>
<dbReference type="InterPro" id="IPR008984">
    <property type="entry name" value="SMAD_FHA_dom_sf"/>
</dbReference>
<feature type="compositionally biased region" description="Basic and acidic residues" evidence="2">
    <location>
        <begin position="137"/>
        <end position="156"/>
    </location>
</feature>
<dbReference type="KEGG" id="mng:MNEG_12633"/>
<evidence type="ECO:0000259" key="3">
    <source>
        <dbReference type="PROSITE" id="PS50006"/>
    </source>
</evidence>
<feature type="compositionally biased region" description="Low complexity" evidence="2">
    <location>
        <begin position="121"/>
        <end position="136"/>
    </location>
</feature>
<evidence type="ECO:0000256" key="2">
    <source>
        <dbReference type="SAM" id="MobiDB-lite"/>
    </source>
</evidence>
<dbReference type="AlphaFoldDB" id="A0A0D2MK71"/>
<gene>
    <name evidence="4" type="ORF">MNEG_12633</name>
</gene>
<dbReference type="GO" id="GO:0060962">
    <property type="term" value="P:regulation of ribosomal protein gene transcription by RNA polymerase II"/>
    <property type="evidence" value="ECO:0007669"/>
    <property type="project" value="InterPro"/>
</dbReference>
<dbReference type="STRING" id="145388.A0A0D2MK71"/>
<dbReference type="OrthoDB" id="691130at2759"/>
<feature type="region of interest" description="Disordered" evidence="2">
    <location>
        <begin position="121"/>
        <end position="164"/>
    </location>
</feature>
<evidence type="ECO:0000256" key="1">
    <source>
        <dbReference type="ARBA" id="ARBA00023242"/>
    </source>
</evidence>
<dbReference type="PROSITE" id="PS50006">
    <property type="entry name" value="FHA_DOMAIN"/>
    <property type="match status" value="1"/>
</dbReference>
<dbReference type="GO" id="GO:0005634">
    <property type="term" value="C:nucleus"/>
    <property type="evidence" value="ECO:0007669"/>
    <property type="project" value="UniProtKB-ARBA"/>
</dbReference>